<sequence>MFVIVFYVPKINVEAVKQAIFKAGAGAIGDYDNCAWQCLGTGQFKPLQGSQPHIGKLDEIELVDEFRVEMVCGAENVRAAINALISAHPYEEPAYHILKTFNLDDLP</sequence>
<evidence type="ECO:0000313" key="2">
    <source>
        <dbReference type="Proteomes" id="UP000250163"/>
    </source>
</evidence>
<dbReference type="InterPro" id="IPR036069">
    <property type="entry name" value="DUF34/NIF3_sf"/>
</dbReference>
<dbReference type="FunFam" id="3.30.70.120:FF:000006">
    <property type="entry name" value="GTP cyclohydrolase 1 type 2 homolog"/>
    <property type="match status" value="1"/>
</dbReference>
<dbReference type="InterPro" id="IPR015867">
    <property type="entry name" value="N-reg_PII/ATP_PRibTrfase_C"/>
</dbReference>
<accession>A0A330LLF3</accession>
<dbReference type="AlphaFoldDB" id="A0A330LLF3"/>
<reference evidence="2" key="1">
    <citation type="submission" date="2018-05" db="EMBL/GenBank/DDBJ databases">
        <authorList>
            <person name="Cea G.-C."/>
            <person name="William W."/>
        </authorList>
    </citation>
    <scope>NUCLEOTIDE SEQUENCE [LARGE SCALE GENOMIC DNA]</scope>
    <source>
        <strain evidence="2">DB21MT 5</strain>
    </source>
</reference>
<dbReference type="Proteomes" id="UP000250163">
    <property type="component" value="Chromosome MORIYA"/>
</dbReference>
<dbReference type="SUPFAM" id="SSF102705">
    <property type="entry name" value="NIF3 (NGG1p interacting factor 3)-like"/>
    <property type="match status" value="1"/>
</dbReference>
<evidence type="ECO:0008006" key="3">
    <source>
        <dbReference type="Google" id="ProtNLM"/>
    </source>
</evidence>
<keyword evidence="2" id="KW-1185">Reference proteome</keyword>
<dbReference type="PANTHER" id="PTHR41774">
    <property type="match status" value="1"/>
</dbReference>
<dbReference type="KEGG" id="mya:MORIYA_0991"/>
<dbReference type="RefSeq" id="WP_112713093.1">
    <property type="nucleotide sequence ID" value="NZ_LS483250.1"/>
</dbReference>
<dbReference type="EMBL" id="LS483250">
    <property type="protein sequence ID" value="SQD77469.1"/>
    <property type="molecule type" value="Genomic_DNA"/>
</dbReference>
<evidence type="ECO:0000313" key="1">
    <source>
        <dbReference type="EMBL" id="SQD77469.1"/>
    </source>
</evidence>
<gene>
    <name evidence="1" type="ORF">MORIYA_0991</name>
</gene>
<organism evidence="1 2">
    <name type="scientific">Moritella yayanosii</name>
    <dbReference type="NCBI Taxonomy" id="69539"/>
    <lineage>
        <taxon>Bacteria</taxon>
        <taxon>Pseudomonadati</taxon>
        <taxon>Pseudomonadota</taxon>
        <taxon>Gammaproteobacteria</taxon>
        <taxon>Alteromonadales</taxon>
        <taxon>Moritellaceae</taxon>
        <taxon>Moritella</taxon>
    </lineage>
</organism>
<name>A0A330LLF3_9GAMM</name>
<dbReference type="Gene3D" id="3.30.70.120">
    <property type="match status" value="1"/>
</dbReference>
<dbReference type="OrthoDB" id="9795763at2"/>
<dbReference type="PANTHER" id="PTHR41774:SF1">
    <property type="entry name" value="NGG1P INTERACTING FACTOR NIF3"/>
    <property type="match status" value="1"/>
</dbReference>
<proteinExistence type="predicted"/>
<protein>
    <recommendedName>
        <fullName evidence="3">NGG1p interacting factor NIF3</fullName>
    </recommendedName>
</protein>